<feature type="compositionally biased region" description="Basic and acidic residues" evidence="1">
    <location>
        <begin position="787"/>
        <end position="808"/>
    </location>
</feature>
<dbReference type="InterPro" id="IPR035234">
    <property type="entry name" value="IgGFc-bd_N"/>
</dbReference>
<feature type="chain" id="PRO_5040974785" evidence="3">
    <location>
        <begin position="17"/>
        <end position="824"/>
    </location>
</feature>
<dbReference type="Pfam" id="PF17517">
    <property type="entry name" value="IgGFc_binding"/>
    <property type="match status" value="1"/>
</dbReference>
<dbReference type="OrthoDB" id="10005154at2759"/>
<feature type="signal peptide" evidence="3">
    <location>
        <begin position="1"/>
        <end position="16"/>
    </location>
</feature>
<feature type="compositionally biased region" description="Polar residues" evidence="1">
    <location>
        <begin position="766"/>
        <end position="786"/>
    </location>
</feature>
<evidence type="ECO:0000313" key="5">
    <source>
        <dbReference type="Proteomes" id="UP001165740"/>
    </source>
</evidence>
<keyword evidence="2" id="KW-0472">Membrane</keyword>
<dbReference type="RefSeq" id="XP_055873845.1">
    <property type="nucleotide sequence ID" value="XM_056017870.1"/>
</dbReference>
<keyword evidence="5" id="KW-1185">Reference proteome</keyword>
<evidence type="ECO:0000313" key="6">
    <source>
        <dbReference type="RefSeq" id="XP_055873845.1"/>
    </source>
</evidence>
<name>A0A9W2ZFK8_BIOGL</name>
<evidence type="ECO:0000256" key="2">
    <source>
        <dbReference type="SAM" id="Phobius"/>
    </source>
</evidence>
<sequence>MFIFLYLMIFVKRSLAVSTNEGKEFVISTPSSILNHDAFNMFPRLTLTMVSADDCQVRILTHWALNPDLITNTTIDLPADKAKVFVKNYNYFGLESANGVRWVYRLIGTQPFAVLVTMMENANLLETFTALPVIGWGKKYFVVTLESFFNVVLVNHVGTTIVVMHVLTDNGQFRLKIDKQEYTRTQRAVITLLEFQAYGISSCSFTESVEGSITGSYLESDSIFGVVNGHCRAITYVRSCDSNDKKVYRGKTGNIMGEMLIPFVSFGKSFVTFVPLGVRNPGFYVITASGDHTRLNIFNQGREEWHTLHKGQWVSIPGQFAWLECDVACQVVYFQNSSCLQNGLPTDNGGPSMLVVIPCQLYYFIYAVMVPDVTMSHYLTLIVRQRVEVGLRQIHTMFAADNFPTRLLQDHVTIIEHSNYQGIWVVVPFSVQKNENFLVLSNISRFGCFLYGVGATATYMHNVGFISSNINLATCSNSMGSMKIGDLIDNDCDGSVDEEFGDKMDEDNDGKADEDLRHFYRDMYAMVNEYSPHHPALIHDITFKVNIDIVTTKAPLRLSTYVPKIRTPNPMVPITITTPLPTFEKDNPSNGSLEQLGDYGEWTKWRCTEKCSNPMEERRRSCKLITSKSRCNTSLVETRQATCHVGKTCPGDCPDFKWDLNCASSCQNCEKPCDKFTGKCQQCKSGFQIPEKSCTISCKHNQFGKDCLGNCLEKCGQDCVERINGDCPSQSTGLLIGIIIAVIFLIVGIFSFLTVQRKRTQLAKPNENSENTAMSEMSNSKSQISNKTHESAATEKSEKSEKSNKSPAEEGTFDVSKAKSNITV</sequence>
<accession>A0A9W2ZFK8</accession>
<evidence type="ECO:0000256" key="3">
    <source>
        <dbReference type="SAM" id="SignalP"/>
    </source>
</evidence>
<evidence type="ECO:0000259" key="4">
    <source>
        <dbReference type="Pfam" id="PF17517"/>
    </source>
</evidence>
<feature type="transmembrane region" description="Helical" evidence="2">
    <location>
        <begin position="734"/>
        <end position="755"/>
    </location>
</feature>
<protein>
    <submittedName>
        <fullName evidence="6">Uncharacterized protein LOC106065198</fullName>
    </submittedName>
</protein>
<reference evidence="6" key="1">
    <citation type="submission" date="2025-08" db="UniProtKB">
        <authorList>
            <consortium name="RefSeq"/>
        </authorList>
    </citation>
    <scope>IDENTIFICATION</scope>
</reference>
<keyword evidence="2" id="KW-0812">Transmembrane</keyword>
<proteinExistence type="predicted"/>
<dbReference type="GeneID" id="106065198"/>
<organism evidence="5 6">
    <name type="scientific">Biomphalaria glabrata</name>
    <name type="common">Bloodfluke planorb</name>
    <name type="synonym">Freshwater snail</name>
    <dbReference type="NCBI Taxonomy" id="6526"/>
    <lineage>
        <taxon>Eukaryota</taxon>
        <taxon>Metazoa</taxon>
        <taxon>Spiralia</taxon>
        <taxon>Lophotrochozoa</taxon>
        <taxon>Mollusca</taxon>
        <taxon>Gastropoda</taxon>
        <taxon>Heterobranchia</taxon>
        <taxon>Euthyneura</taxon>
        <taxon>Panpulmonata</taxon>
        <taxon>Hygrophila</taxon>
        <taxon>Lymnaeoidea</taxon>
        <taxon>Planorbidae</taxon>
        <taxon>Biomphalaria</taxon>
    </lineage>
</organism>
<gene>
    <name evidence="6" type="primary">LOC106065198</name>
</gene>
<keyword evidence="3" id="KW-0732">Signal</keyword>
<feature type="region of interest" description="Disordered" evidence="1">
    <location>
        <begin position="761"/>
        <end position="824"/>
    </location>
</feature>
<evidence type="ECO:0000256" key="1">
    <source>
        <dbReference type="SAM" id="MobiDB-lite"/>
    </source>
</evidence>
<feature type="domain" description="IgGFc-binding protein N-terminal" evidence="4">
    <location>
        <begin position="127"/>
        <end position="392"/>
    </location>
</feature>
<dbReference type="Proteomes" id="UP001165740">
    <property type="component" value="Chromosome 18"/>
</dbReference>
<dbReference type="AlphaFoldDB" id="A0A9W2ZFK8"/>
<keyword evidence="2" id="KW-1133">Transmembrane helix</keyword>